<sequence length="388" mass="42563">MANNDTAMTRFLFAILQQKCLKDVDWNKVAHDPILTTPITNGHAARMRYSRFRSQILGHEPKARNRNGVSKARLSKKKKDDAAAAAAAATDAATKADTGIASKQPKEEANRTDNNSNTRDANVDTNPSIKSERRSISMPLVNNQPAAPAPMAMIKTEQFERDHRNSQSLPTPSPSTNIKQERLPTGSLHSSLPGTPTILNPTPFNISPTPAYSDLHSQQQRMHIRLLTPSSDSDVMNVTAAASQFSPAGGEMLQQHHQNDTNLGGHGGFNQYDTTGNPQWGHHHPQQHHSPVSVFSNGFGAGQIGYGGLESYTTNPGFGDHQHQPDFGLGIGGHAQQQHHQMFEQQHARQNVSMGMDLDPNQRGRSLPPLQTKVDVVSTQWNVDRFII</sequence>
<feature type="region of interest" description="Disordered" evidence="1">
    <location>
        <begin position="56"/>
        <end position="194"/>
    </location>
</feature>
<gene>
    <name evidence="3" type="ORF">QBC35DRAFT_86629</name>
</gene>
<dbReference type="InterPro" id="IPR054505">
    <property type="entry name" value="Myb_DNA-bind_8"/>
</dbReference>
<reference evidence="3" key="2">
    <citation type="submission" date="2023-05" db="EMBL/GenBank/DDBJ databases">
        <authorList>
            <consortium name="Lawrence Berkeley National Laboratory"/>
            <person name="Steindorff A."/>
            <person name="Hensen N."/>
            <person name="Bonometti L."/>
            <person name="Westerberg I."/>
            <person name="Brannstrom I.O."/>
            <person name="Guillou S."/>
            <person name="Cros-Aarteil S."/>
            <person name="Calhoun S."/>
            <person name="Haridas S."/>
            <person name="Kuo A."/>
            <person name="Mondo S."/>
            <person name="Pangilinan J."/>
            <person name="Riley R."/>
            <person name="Labutti K."/>
            <person name="Andreopoulos B."/>
            <person name="Lipzen A."/>
            <person name="Chen C."/>
            <person name="Yanf M."/>
            <person name="Daum C."/>
            <person name="Ng V."/>
            <person name="Clum A."/>
            <person name="Ohm R."/>
            <person name="Martin F."/>
            <person name="Silar P."/>
            <person name="Natvig D."/>
            <person name="Lalanne C."/>
            <person name="Gautier V."/>
            <person name="Ament-Velasquez S.L."/>
            <person name="Kruys A."/>
            <person name="Hutchinson M.I."/>
            <person name="Powell A.J."/>
            <person name="Barry K."/>
            <person name="Miller A.N."/>
            <person name="Grigoriev I.V."/>
            <person name="Debuchy R."/>
            <person name="Gladieux P."/>
            <person name="Thoren M.H."/>
            <person name="Johannesson H."/>
        </authorList>
    </citation>
    <scope>NUCLEOTIDE SEQUENCE</scope>
    <source>
        <strain evidence="3">PSN309</strain>
    </source>
</reference>
<dbReference type="Proteomes" id="UP001302126">
    <property type="component" value="Unassembled WGS sequence"/>
</dbReference>
<evidence type="ECO:0000313" key="3">
    <source>
        <dbReference type="EMBL" id="KAK4190260.1"/>
    </source>
</evidence>
<feature type="compositionally biased region" description="Polar residues" evidence="1">
    <location>
        <begin position="112"/>
        <end position="129"/>
    </location>
</feature>
<feature type="domain" description="Myb-like DNA-binding" evidence="2">
    <location>
        <begin position="8"/>
        <end position="55"/>
    </location>
</feature>
<feature type="region of interest" description="Disordered" evidence="1">
    <location>
        <begin position="263"/>
        <end position="289"/>
    </location>
</feature>
<accession>A0AAN6WY10</accession>
<comment type="caution">
    <text evidence="3">The sequence shown here is derived from an EMBL/GenBank/DDBJ whole genome shotgun (WGS) entry which is preliminary data.</text>
</comment>
<dbReference type="EMBL" id="MU864367">
    <property type="protein sequence ID" value="KAK4190260.1"/>
    <property type="molecule type" value="Genomic_DNA"/>
</dbReference>
<reference evidence="3" key="1">
    <citation type="journal article" date="2023" name="Mol. Phylogenet. Evol.">
        <title>Genome-scale phylogeny and comparative genomics of the fungal order Sordariales.</title>
        <authorList>
            <person name="Hensen N."/>
            <person name="Bonometti L."/>
            <person name="Westerberg I."/>
            <person name="Brannstrom I.O."/>
            <person name="Guillou S."/>
            <person name="Cros-Aarteil S."/>
            <person name="Calhoun S."/>
            <person name="Haridas S."/>
            <person name="Kuo A."/>
            <person name="Mondo S."/>
            <person name="Pangilinan J."/>
            <person name="Riley R."/>
            <person name="LaButti K."/>
            <person name="Andreopoulos B."/>
            <person name="Lipzen A."/>
            <person name="Chen C."/>
            <person name="Yan M."/>
            <person name="Daum C."/>
            <person name="Ng V."/>
            <person name="Clum A."/>
            <person name="Steindorff A."/>
            <person name="Ohm R.A."/>
            <person name="Martin F."/>
            <person name="Silar P."/>
            <person name="Natvig D.O."/>
            <person name="Lalanne C."/>
            <person name="Gautier V."/>
            <person name="Ament-Velasquez S.L."/>
            <person name="Kruys A."/>
            <person name="Hutchinson M.I."/>
            <person name="Powell A.J."/>
            <person name="Barry K."/>
            <person name="Miller A.N."/>
            <person name="Grigoriev I.V."/>
            <person name="Debuchy R."/>
            <person name="Gladieux P."/>
            <person name="Hiltunen Thoren M."/>
            <person name="Johannesson H."/>
        </authorList>
    </citation>
    <scope>NUCLEOTIDE SEQUENCE</scope>
    <source>
        <strain evidence="3">PSN309</strain>
    </source>
</reference>
<proteinExistence type="predicted"/>
<keyword evidence="4" id="KW-1185">Reference proteome</keyword>
<evidence type="ECO:0000256" key="1">
    <source>
        <dbReference type="SAM" id="MobiDB-lite"/>
    </source>
</evidence>
<evidence type="ECO:0000259" key="2">
    <source>
        <dbReference type="Pfam" id="PF22980"/>
    </source>
</evidence>
<name>A0AAN6WY10_9PEZI</name>
<feature type="compositionally biased region" description="Polar residues" evidence="1">
    <location>
        <begin position="166"/>
        <end position="178"/>
    </location>
</feature>
<dbReference type="Pfam" id="PF22980">
    <property type="entry name" value="Myb_DNA-bind_8"/>
    <property type="match status" value="1"/>
</dbReference>
<evidence type="ECO:0000313" key="4">
    <source>
        <dbReference type="Proteomes" id="UP001302126"/>
    </source>
</evidence>
<organism evidence="3 4">
    <name type="scientific">Podospora australis</name>
    <dbReference type="NCBI Taxonomy" id="1536484"/>
    <lineage>
        <taxon>Eukaryota</taxon>
        <taxon>Fungi</taxon>
        <taxon>Dikarya</taxon>
        <taxon>Ascomycota</taxon>
        <taxon>Pezizomycotina</taxon>
        <taxon>Sordariomycetes</taxon>
        <taxon>Sordariomycetidae</taxon>
        <taxon>Sordariales</taxon>
        <taxon>Podosporaceae</taxon>
        <taxon>Podospora</taxon>
    </lineage>
</organism>
<feature type="compositionally biased region" description="Low complexity" evidence="1">
    <location>
        <begin position="83"/>
        <end position="98"/>
    </location>
</feature>
<dbReference type="AlphaFoldDB" id="A0AAN6WY10"/>
<protein>
    <recommendedName>
        <fullName evidence="2">Myb-like DNA-binding domain-containing protein</fullName>
    </recommendedName>
</protein>